<proteinExistence type="predicted"/>
<gene>
    <name evidence="3" type="primary">Qprt_0</name>
    <name evidence="3" type="ORF">ILLCLE_R12967</name>
</gene>
<feature type="non-terminal residue" evidence="3">
    <location>
        <position position="69"/>
    </location>
</feature>
<sequence length="69" mass="7117">VECICTDEPLAATGAGIVQLDYTAPQELHAAEARGGCVLGTLPQFLGTHTDVMSMGCLTHGSPTLDFAL</sequence>
<dbReference type="GO" id="GO:0004514">
    <property type="term" value="F:nicotinate-nucleotide diphosphorylase (carboxylating) activity"/>
    <property type="evidence" value="ECO:0007669"/>
    <property type="project" value="InterPro"/>
</dbReference>
<keyword evidence="4" id="KW-1185">Reference proteome</keyword>
<feature type="non-terminal residue" evidence="3">
    <location>
        <position position="1"/>
    </location>
</feature>
<dbReference type="InterPro" id="IPR036068">
    <property type="entry name" value="Nicotinate_pribotase-like_C"/>
</dbReference>
<evidence type="ECO:0000256" key="1">
    <source>
        <dbReference type="ARBA" id="ARBA00004790"/>
    </source>
</evidence>
<dbReference type="AlphaFoldDB" id="A0A7L1BQL1"/>
<accession>A0A7L1BQL1</accession>
<dbReference type="Gene3D" id="3.20.20.70">
    <property type="entry name" value="Aldolase class I"/>
    <property type="match status" value="1"/>
</dbReference>
<comment type="caution">
    <text evidence="3">The sequence shown here is derived from an EMBL/GenBank/DDBJ whole genome shotgun (WGS) entry which is preliminary data.</text>
</comment>
<evidence type="ECO:0000313" key="3">
    <source>
        <dbReference type="EMBL" id="NXM53266.1"/>
    </source>
</evidence>
<protein>
    <submittedName>
        <fullName evidence="3">NADC pyrophosphorylase</fullName>
    </submittedName>
</protein>
<dbReference type="InterPro" id="IPR013785">
    <property type="entry name" value="Aldolase_TIM"/>
</dbReference>
<evidence type="ECO:0000313" key="4">
    <source>
        <dbReference type="Proteomes" id="UP000534634"/>
    </source>
</evidence>
<dbReference type="EMBL" id="VXBB01002599">
    <property type="protein sequence ID" value="NXM53266.1"/>
    <property type="molecule type" value="Genomic_DNA"/>
</dbReference>
<feature type="domain" description="Quinolinate phosphoribosyl transferase C-terminal" evidence="2">
    <location>
        <begin position="3"/>
        <end position="69"/>
    </location>
</feature>
<dbReference type="GO" id="GO:0009435">
    <property type="term" value="P:NAD+ biosynthetic process"/>
    <property type="evidence" value="ECO:0007669"/>
    <property type="project" value="UniProtKB-UniPathway"/>
</dbReference>
<dbReference type="SUPFAM" id="SSF51690">
    <property type="entry name" value="Nicotinate/Quinolinate PRTase C-terminal domain-like"/>
    <property type="match status" value="1"/>
</dbReference>
<comment type="pathway">
    <text evidence="1">Cofactor biosynthesis; NAD(+) biosynthesis.</text>
</comment>
<organism evidence="3 4">
    <name type="scientific">Illadopsis cleaveri</name>
    <name type="common">blackcap illadopsis</name>
    <dbReference type="NCBI Taxonomy" id="201329"/>
    <lineage>
        <taxon>Eukaryota</taxon>
        <taxon>Metazoa</taxon>
        <taxon>Chordata</taxon>
        <taxon>Craniata</taxon>
        <taxon>Vertebrata</taxon>
        <taxon>Euteleostomi</taxon>
        <taxon>Archelosauria</taxon>
        <taxon>Archosauria</taxon>
        <taxon>Dinosauria</taxon>
        <taxon>Saurischia</taxon>
        <taxon>Theropoda</taxon>
        <taxon>Coelurosauria</taxon>
        <taxon>Aves</taxon>
        <taxon>Neognathae</taxon>
        <taxon>Neoaves</taxon>
        <taxon>Telluraves</taxon>
        <taxon>Australaves</taxon>
        <taxon>Passeriformes</taxon>
        <taxon>Sylvioidea</taxon>
        <taxon>Timaliidae</taxon>
        <taxon>Illadopsis</taxon>
    </lineage>
</organism>
<dbReference type="UniPathway" id="UPA00253"/>
<reference evidence="3 4" key="1">
    <citation type="submission" date="2019-09" db="EMBL/GenBank/DDBJ databases">
        <title>Bird 10,000 Genomes (B10K) Project - Family phase.</title>
        <authorList>
            <person name="Zhang G."/>
        </authorList>
    </citation>
    <scope>NUCLEOTIDE SEQUENCE [LARGE SCALE GENOMIC DNA]</scope>
    <source>
        <strain evidence="3">B10K-DU-002-01</strain>
        <tissue evidence="3">Muscle</tissue>
    </source>
</reference>
<dbReference type="InterPro" id="IPR002638">
    <property type="entry name" value="Quinolinate_PRibosylTrfase_C"/>
</dbReference>
<dbReference type="Pfam" id="PF01729">
    <property type="entry name" value="QRPTase_C"/>
    <property type="match status" value="1"/>
</dbReference>
<evidence type="ECO:0000259" key="2">
    <source>
        <dbReference type="Pfam" id="PF01729"/>
    </source>
</evidence>
<dbReference type="Proteomes" id="UP000534634">
    <property type="component" value="Unassembled WGS sequence"/>
</dbReference>
<name>A0A7L1BQL1_9PASS</name>